<feature type="compositionally biased region" description="Low complexity" evidence="1">
    <location>
        <begin position="212"/>
        <end position="228"/>
    </location>
</feature>
<accession>A0A7E4ZZZ1</accession>
<reference evidence="3" key="2">
    <citation type="submission" date="2020-10" db="UniProtKB">
        <authorList>
            <consortium name="WormBaseParasite"/>
        </authorList>
    </citation>
    <scope>IDENTIFICATION</scope>
</reference>
<name>A0A7E4ZZZ1_PANRE</name>
<feature type="region of interest" description="Disordered" evidence="1">
    <location>
        <begin position="189"/>
        <end position="391"/>
    </location>
</feature>
<dbReference type="GO" id="GO:0032467">
    <property type="term" value="P:positive regulation of cytokinesis"/>
    <property type="evidence" value="ECO:0007669"/>
    <property type="project" value="InterPro"/>
</dbReference>
<dbReference type="PANTHER" id="PTHR21616">
    <property type="entry name" value="CENTROSOME SPINDLE POLE ASSOCIATED PROTEIN"/>
    <property type="match status" value="1"/>
</dbReference>
<dbReference type="InterPro" id="IPR026708">
    <property type="entry name" value="CSPP1"/>
</dbReference>
<feature type="compositionally biased region" description="Basic and acidic residues" evidence="1">
    <location>
        <begin position="381"/>
        <end position="391"/>
    </location>
</feature>
<dbReference type="PANTHER" id="PTHR21616:SF2">
    <property type="entry name" value="CENTROSOME AND SPINDLE POLE-ASSOCIATED PROTEIN 1"/>
    <property type="match status" value="1"/>
</dbReference>
<sequence>MIDELPWARGNPQPKSGKRGSYHWKAAQQTALPSLFQSNDFNTSSNRSTYAPPLASNLYNFEKDPYASVNFNPPLPVHLPSLNMTPSTNGYGAFYNDPISAARSSYNPGFPTAVPNRNMSYEPPAAPRNEREQHKYDLLQQIEENKRRKQMEEQREREIEERERYRSELFQARQQAEIDEEIRNQKLKAQAAERKAEHIASLNAVRNKKPPRSSSSSSISRKSSVRPPTNDMSGPARKLEWWEKKNPYGARSESPVIPALRNRQNGDGAPSPSRSQSRNSRQSPAPRSRGETPQSRRSQSQAPRRNSNANERRSTPQQPIARPESRPIRPAAEYQQRQLESSNSNIQRDQRDPHDADDLRQLDVTARELEDEQQRVSSALRRNDYDSHVFR</sequence>
<protein>
    <submittedName>
        <fullName evidence="3">CCDC66 domain-containing protein</fullName>
    </submittedName>
</protein>
<dbReference type="WBParaSite" id="Pan_g5498.t1">
    <property type="protein sequence ID" value="Pan_g5498.t1"/>
    <property type="gene ID" value="Pan_g5498"/>
</dbReference>
<feature type="compositionally biased region" description="Polar residues" evidence="1">
    <location>
        <begin position="335"/>
        <end position="347"/>
    </location>
</feature>
<feature type="region of interest" description="Disordered" evidence="1">
    <location>
        <begin position="1"/>
        <end position="24"/>
    </location>
</feature>
<dbReference type="GO" id="GO:0000922">
    <property type="term" value="C:spindle pole"/>
    <property type="evidence" value="ECO:0007669"/>
    <property type="project" value="InterPro"/>
</dbReference>
<proteinExistence type="predicted"/>
<keyword evidence="2" id="KW-1185">Reference proteome</keyword>
<feature type="compositionally biased region" description="Basic and acidic residues" evidence="1">
    <location>
        <begin position="348"/>
        <end position="374"/>
    </location>
</feature>
<evidence type="ECO:0000313" key="3">
    <source>
        <dbReference type="WBParaSite" id="Pan_g5498.t1"/>
    </source>
</evidence>
<evidence type="ECO:0000256" key="1">
    <source>
        <dbReference type="SAM" id="MobiDB-lite"/>
    </source>
</evidence>
<organism evidence="2 3">
    <name type="scientific">Panagrellus redivivus</name>
    <name type="common">Microworm</name>
    <dbReference type="NCBI Taxonomy" id="6233"/>
    <lineage>
        <taxon>Eukaryota</taxon>
        <taxon>Metazoa</taxon>
        <taxon>Ecdysozoa</taxon>
        <taxon>Nematoda</taxon>
        <taxon>Chromadorea</taxon>
        <taxon>Rhabditida</taxon>
        <taxon>Tylenchina</taxon>
        <taxon>Panagrolaimomorpha</taxon>
        <taxon>Panagrolaimoidea</taxon>
        <taxon>Panagrolaimidae</taxon>
        <taxon>Panagrellus</taxon>
    </lineage>
</organism>
<evidence type="ECO:0000313" key="2">
    <source>
        <dbReference type="Proteomes" id="UP000492821"/>
    </source>
</evidence>
<dbReference type="GO" id="GO:0005813">
    <property type="term" value="C:centrosome"/>
    <property type="evidence" value="ECO:0007669"/>
    <property type="project" value="InterPro"/>
</dbReference>
<feature type="compositionally biased region" description="Basic and acidic residues" evidence="1">
    <location>
        <begin position="237"/>
        <end position="246"/>
    </location>
</feature>
<reference evidence="2" key="1">
    <citation type="journal article" date="2013" name="Genetics">
        <title>The draft genome and transcriptome of Panagrellus redivivus are shaped by the harsh demands of a free-living lifestyle.</title>
        <authorList>
            <person name="Srinivasan J."/>
            <person name="Dillman A.R."/>
            <person name="Macchietto M.G."/>
            <person name="Heikkinen L."/>
            <person name="Lakso M."/>
            <person name="Fracchia K.M."/>
            <person name="Antoshechkin I."/>
            <person name="Mortazavi A."/>
            <person name="Wong G."/>
            <person name="Sternberg P.W."/>
        </authorList>
    </citation>
    <scope>NUCLEOTIDE SEQUENCE [LARGE SCALE GENOMIC DNA]</scope>
    <source>
        <strain evidence="2">MT8872</strain>
    </source>
</reference>
<dbReference type="GO" id="GO:0005874">
    <property type="term" value="C:microtubule"/>
    <property type="evidence" value="ECO:0007669"/>
    <property type="project" value="InterPro"/>
</dbReference>
<dbReference type="AlphaFoldDB" id="A0A7E4ZZZ1"/>
<feature type="compositionally biased region" description="Low complexity" evidence="1">
    <location>
        <begin position="269"/>
        <end position="308"/>
    </location>
</feature>
<dbReference type="Proteomes" id="UP000492821">
    <property type="component" value="Unassembled WGS sequence"/>
</dbReference>